<evidence type="ECO:0000256" key="1">
    <source>
        <dbReference type="ARBA" id="ARBA00005771"/>
    </source>
</evidence>
<dbReference type="EnsemblPlants" id="TraesCS2D02G045300.1">
    <property type="protein sequence ID" value="TraesCS2D02G045300.1.cds1"/>
    <property type="gene ID" value="TraesCS2D02G045300"/>
</dbReference>
<evidence type="ECO:0000313" key="6">
    <source>
        <dbReference type="EnsemblPlants" id="TraesCS2D02G045300.1.cds1"/>
    </source>
</evidence>
<dbReference type="SUPFAM" id="SSF52540">
    <property type="entry name" value="P-loop containing nucleoside triphosphate hydrolases"/>
    <property type="match status" value="1"/>
</dbReference>
<feature type="compositionally biased region" description="Polar residues" evidence="4">
    <location>
        <begin position="328"/>
        <end position="337"/>
    </location>
</feature>
<dbReference type="GO" id="GO:0051923">
    <property type="term" value="P:sulfation"/>
    <property type="evidence" value="ECO:0000318"/>
    <property type="project" value="GO_Central"/>
</dbReference>
<feature type="compositionally biased region" description="Low complexity" evidence="4">
    <location>
        <begin position="65"/>
        <end position="74"/>
    </location>
</feature>
<comment type="similarity">
    <text evidence="1 3">Belongs to the sulfotransferase 1 family.</text>
</comment>
<feature type="domain" description="Sulfotransferase" evidence="5">
    <location>
        <begin position="77"/>
        <end position="282"/>
    </location>
</feature>
<dbReference type="Gramene" id="TraesCLE_scaffold_056166_01G000300.1">
    <property type="protein sequence ID" value="TraesCLE_scaffold_056166_01G000300.1"/>
    <property type="gene ID" value="TraesCLE_scaffold_056166_01G000300"/>
</dbReference>
<dbReference type="Pfam" id="PF00685">
    <property type="entry name" value="Sulfotransfer_1"/>
    <property type="match status" value="1"/>
</dbReference>
<name>A0A3B6D4Y7_WHEAT</name>
<dbReference type="Gramene" id="TraesCS2D02G045300.1">
    <property type="protein sequence ID" value="TraesCS2D02G045300.1.cds1"/>
    <property type="gene ID" value="TraesCS2D02G045300"/>
</dbReference>
<dbReference type="Gramene" id="TraesSTA2D03G01081500.1">
    <property type="protein sequence ID" value="TraesSTA2D03G01081500.1.CDS1"/>
    <property type="gene ID" value="TraesSTA2D03G01081500"/>
</dbReference>
<feature type="region of interest" description="Disordered" evidence="4">
    <location>
        <begin position="57"/>
        <end position="79"/>
    </location>
</feature>
<dbReference type="Gramene" id="TraesCAD_scaffold_132920_01G000300.1">
    <property type="protein sequence ID" value="TraesCAD_scaffold_132920_01G000300.1"/>
    <property type="gene ID" value="TraesCAD_scaffold_132920_01G000300"/>
</dbReference>
<dbReference type="Gramene" id="TraesJUL2D03G01098800.1">
    <property type="protein sequence ID" value="TraesJUL2D03G01098800.1.CDS1"/>
    <property type="gene ID" value="TraesJUL2D03G01098800"/>
</dbReference>
<dbReference type="AlphaFoldDB" id="A0A3B6D4Y7"/>
<dbReference type="Proteomes" id="UP000019116">
    <property type="component" value="Chromosome 2D"/>
</dbReference>
<keyword evidence="2 3" id="KW-0808">Transferase</keyword>
<evidence type="ECO:0000259" key="5">
    <source>
        <dbReference type="Pfam" id="PF00685"/>
    </source>
</evidence>
<dbReference type="Gramene" id="TraesCS2D03G0083000.1">
    <property type="protein sequence ID" value="TraesCS2D03G0083000.1.CDS1"/>
    <property type="gene ID" value="TraesCS2D03G0083000"/>
</dbReference>
<dbReference type="Gramene" id="TraesRN2D0100096600.1">
    <property type="protein sequence ID" value="TraesRN2D0100096600.1"/>
    <property type="gene ID" value="TraesRN2D0100096600"/>
</dbReference>
<dbReference type="Gramene" id="TraesROB_scaffold_028517_01G000300.1">
    <property type="protein sequence ID" value="TraesROB_scaffold_028517_01G000300.1"/>
    <property type="gene ID" value="TraesROB_scaffold_028517_01G000300"/>
</dbReference>
<accession>A0A3B6D4Y7</accession>
<organism evidence="6">
    <name type="scientific">Triticum aestivum</name>
    <name type="common">Wheat</name>
    <dbReference type="NCBI Taxonomy" id="4565"/>
    <lineage>
        <taxon>Eukaryota</taxon>
        <taxon>Viridiplantae</taxon>
        <taxon>Streptophyta</taxon>
        <taxon>Embryophyta</taxon>
        <taxon>Tracheophyta</taxon>
        <taxon>Spermatophyta</taxon>
        <taxon>Magnoliopsida</taxon>
        <taxon>Liliopsida</taxon>
        <taxon>Poales</taxon>
        <taxon>Poaceae</taxon>
        <taxon>BOP clade</taxon>
        <taxon>Pooideae</taxon>
        <taxon>Triticodae</taxon>
        <taxon>Triticeae</taxon>
        <taxon>Triticinae</taxon>
        <taxon>Triticum</taxon>
    </lineage>
</organism>
<dbReference type="InterPro" id="IPR000863">
    <property type="entry name" value="Sulfotransferase_dom"/>
</dbReference>
<feature type="region of interest" description="Disordered" evidence="4">
    <location>
        <begin position="1"/>
        <end position="21"/>
    </location>
</feature>
<dbReference type="Gramene" id="TraesLDM2D03G01094450.1">
    <property type="protein sequence ID" value="TraesLDM2D03G01094450.1.CDS1"/>
    <property type="gene ID" value="TraesLDM2D03G01094450"/>
</dbReference>
<dbReference type="InterPro" id="IPR027417">
    <property type="entry name" value="P-loop_NTPase"/>
</dbReference>
<evidence type="ECO:0000256" key="4">
    <source>
        <dbReference type="SAM" id="MobiDB-lite"/>
    </source>
</evidence>
<dbReference type="OrthoDB" id="205623at2759"/>
<reference evidence="6" key="2">
    <citation type="submission" date="2018-10" db="UniProtKB">
        <authorList>
            <consortium name="EnsemblPlants"/>
        </authorList>
    </citation>
    <scope>IDENTIFICATION</scope>
</reference>
<dbReference type="EC" id="2.8.2.-" evidence="3"/>
<protein>
    <recommendedName>
        <fullName evidence="3">Sulfotransferase</fullName>
        <ecNumber evidence="3">2.8.2.-</ecNumber>
    </recommendedName>
</protein>
<proteinExistence type="inferred from homology"/>
<reference evidence="6" key="1">
    <citation type="submission" date="2018-08" db="EMBL/GenBank/DDBJ databases">
        <authorList>
            <person name="Rossello M."/>
        </authorList>
    </citation>
    <scope>NUCLEOTIDE SEQUENCE [LARGE SCALE GENOMIC DNA]</scope>
    <source>
        <strain evidence="6">cv. Chinese Spring</strain>
    </source>
</reference>
<dbReference type="Gene3D" id="3.40.50.300">
    <property type="entry name" value="P-loop containing nucleotide triphosphate hydrolases"/>
    <property type="match status" value="1"/>
</dbReference>
<dbReference type="GO" id="GO:0005737">
    <property type="term" value="C:cytoplasm"/>
    <property type="evidence" value="ECO:0000318"/>
    <property type="project" value="GO_Central"/>
</dbReference>
<evidence type="ECO:0000313" key="7">
    <source>
        <dbReference type="Proteomes" id="UP000019116"/>
    </source>
</evidence>
<evidence type="ECO:0000256" key="3">
    <source>
        <dbReference type="RuleBase" id="RU361155"/>
    </source>
</evidence>
<dbReference type="PANTHER" id="PTHR11783">
    <property type="entry name" value="SULFOTRANSFERASE SULT"/>
    <property type="match status" value="1"/>
</dbReference>
<keyword evidence="7" id="KW-1185">Reference proteome</keyword>
<sequence length="337" mass="37512">MSSSSSVETSSRQQDDARSNEELLYHKFTNVVSSWPTTPSLTNHPLYRQRLVCPPGADALHDGAPRAPRTSSSPRRPKSGTTWIKAMLYSTVHRREHPAAGGSGHPLNSLGPHECVKFLEYQLYVPNQIPGLDELTDPSLFATHAPFVSLPGSVPASGCKVVYVCRDPKDALVSQWSFVNKYRARDGMEPLSVKTAAGFFCDGATLSGPHWDHVLGYWRAHLAQPERVLFLRYEEMSQDPAACVRKLAEFIGRPFAMEEEEEAGAVDAIVNLCSFDHMTALDVIRRRQDGTPARYDGEQLVLPARPRRGLEEPSVAGDCTEDRRHHQGQVQRFRSHA</sequence>
<dbReference type="GO" id="GO:0008146">
    <property type="term" value="F:sulfotransferase activity"/>
    <property type="evidence" value="ECO:0000318"/>
    <property type="project" value="GO_Central"/>
</dbReference>
<evidence type="ECO:0000256" key="2">
    <source>
        <dbReference type="ARBA" id="ARBA00022679"/>
    </source>
</evidence>
<dbReference type="SMR" id="A0A3B6D4Y7"/>
<feature type="region of interest" description="Disordered" evidence="4">
    <location>
        <begin position="306"/>
        <end position="337"/>
    </location>
</feature>
<dbReference type="STRING" id="4565.A0A3B6D4Y7"/>
<feature type="compositionally biased region" description="Low complexity" evidence="4">
    <location>
        <begin position="1"/>
        <end position="11"/>
    </location>
</feature>